<evidence type="ECO:0000313" key="1">
    <source>
        <dbReference type="EMBL" id="PWU99616.1"/>
    </source>
</evidence>
<dbReference type="VEuPathDB" id="TriTrypDB:TCSYLVIO_004611"/>
<comment type="caution">
    <text evidence="1">The sequence shown here is derived from an EMBL/GenBank/DDBJ whole genome shotgun (WGS) entry which is preliminary data.</text>
</comment>
<dbReference type="VEuPathDB" id="TriTrypDB:TcCLB.506771.9"/>
<accession>A0A2V2VUY9</accession>
<reference evidence="1 2" key="1">
    <citation type="journal article" date="2018" name="Microb. Genom.">
        <title>Expanding an expanded genome: long-read sequencing of Trypanosoma cruzi.</title>
        <authorList>
            <person name="Berna L."/>
            <person name="Rodriguez M."/>
            <person name="Chiribao M.L."/>
            <person name="Parodi-Talice A."/>
            <person name="Pita S."/>
            <person name="Rijo G."/>
            <person name="Alvarez-Valin F."/>
            <person name="Robello C."/>
        </authorList>
    </citation>
    <scope>NUCLEOTIDE SEQUENCE [LARGE SCALE GENOMIC DNA]</scope>
    <source>
        <strain evidence="1 2">TCC</strain>
    </source>
</reference>
<dbReference type="VEuPathDB" id="TriTrypDB:C3747_216g3"/>
<dbReference type="VEuPathDB" id="TriTrypDB:BCY84_07485"/>
<evidence type="ECO:0000313" key="2">
    <source>
        <dbReference type="Proteomes" id="UP000246078"/>
    </source>
</evidence>
<dbReference type="VEuPathDB" id="TriTrypDB:ECC02_000437"/>
<proteinExistence type="predicted"/>
<dbReference type="EMBL" id="PRFC01000216">
    <property type="protein sequence ID" value="PWU99616.1"/>
    <property type="molecule type" value="Genomic_DNA"/>
</dbReference>
<dbReference type="VEuPathDB" id="TriTrypDB:Tc_MARK_6135"/>
<protein>
    <submittedName>
        <fullName evidence="1">Uncharacterized protein</fullName>
    </submittedName>
</protein>
<organism evidence="1 2">
    <name type="scientific">Trypanosoma cruzi</name>
    <dbReference type="NCBI Taxonomy" id="5693"/>
    <lineage>
        <taxon>Eukaryota</taxon>
        <taxon>Discoba</taxon>
        <taxon>Euglenozoa</taxon>
        <taxon>Kinetoplastea</taxon>
        <taxon>Metakinetoplastina</taxon>
        <taxon>Trypanosomatida</taxon>
        <taxon>Trypanosomatidae</taxon>
        <taxon>Trypanosoma</taxon>
        <taxon>Schizotrypanum</taxon>
    </lineage>
</organism>
<sequence length="177" mass="20247">MFYHGSHPEHPLRTLKNPKAGVLCSICKACAHPSMAEWCFCMQAGCGYILCCKCSEIEEQLFDIPQVITRNPVLPHEDMSVCLRTRPRSNAHVLCPLYPRSSDDCRFQRQRHPRCKRSLLSIKEGWMGQRRSCCACPSIAAADRGACQKPICGLRSIIPMNLWPWRKFFFALMRVFG</sequence>
<dbReference type="VEuPathDB" id="TriTrypDB:C4B63_63g50"/>
<dbReference type="VEuPathDB" id="TriTrypDB:TcG_04865"/>
<dbReference type="AlphaFoldDB" id="A0A2V2VUY9"/>
<name>A0A2V2VUY9_TRYCR</name>
<gene>
    <name evidence="1" type="ORF">C3747_216g3</name>
</gene>
<dbReference type="VEuPathDB" id="TriTrypDB:TCDM_05952"/>
<dbReference type="Proteomes" id="UP000246078">
    <property type="component" value="Unassembled WGS sequence"/>
</dbReference>
<dbReference type="VEuPathDB" id="TriTrypDB:TcCLB.506247.370"/>
<dbReference type="VEuPathDB" id="TriTrypDB:TcCL_ESM06896"/>